<dbReference type="Gene3D" id="1.10.472.50">
    <property type="entry name" value="HD-domain/PDEase-like"/>
    <property type="match status" value="1"/>
</dbReference>
<keyword evidence="3" id="KW-1185">Reference proteome</keyword>
<evidence type="ECO:0000313" key="2">
    <source>
        <dbReference type="EMBL" id="MDY0396602.1"/>
    </source>
</evidence>
<evidence type="ECO:0000313" key="3">
    <source>
        <dbReference type="Proteomes" id="UP001281447"/>
    </source>
</evidence>
<reference evidence="2 3" key="1">
    <citation type="submission" date="2023-10" db="EMBL/GenBank/DDBJ databases">
        <title>Virgibacillus halophilus 5B73C genome.</title>
        <authorList>
            <person name="Miliotis G."/>
            <person name="Sengupta P."/>
            <person name="Hameed A."/>
            <person name="Chuvochina M."/>
            <person name="Mcdonagh F."/>
            <person name="Simpson A.C."/>
            <person name="Singh N.K."/>
            <person name="Rekha P.D."/>
            <person name="Raman K."/>
            <person name="Hugenholtz P."/>
            <person name="Venkateswaran K."/>
        </authorList>
    </citation>
    <scope>NUCLEOTIDE SEQUENCE [LARGE SCALE GENOMIC DNA]</scope>
    <source>
        <strain evidence="2 3">5B73C</strain>
    </source>
</reference>
<dbReference type="CDD" id="cd00077">
    <property type="entry name" value="HDc"/>
    <property type="match status" value="1"/>
</dbReference>
<dbReference type="InterPro" id="IPR006674">
    <property type="entry name" value="HD_domain"/>
</dbReference>
<name>A0ABU5CB92_9BACI</name>
<proteinExistence type="predicted"/>
<accession>A0ABU5CB92</accession>
<evidence type="ECO:0000259" key="1">
    <source>
        <dbReference type="PROSITE" id="PS51831"/>
    </source>
</evidence>
<sequence>MSKKKFSTDAGGHDFYHMQRVAKLAKAIACKEHADVFVTEAAAWLHDVGDHKLFPDPERALEEMNQYLYTLDMAEEQISLINQIIAEISYSKGVRIPDSIEAKIVQDADKLDAIGAVGIARTFAYGGSKGQLMYDSAYPENTSFQHFYDKLFNLKKMMHTTYAKQLAAERHKFLEIFAKQFLHEWDTEQI</sequence>
<protein>
    <submittedName>
        <fullName evidence="2">HD domain-containing protein</fullName>
    </submittedName>
</protein>
<dbReference type="PANTHER" id="PTHR33594">
    <property type="entry name" value="SUPERFAMILY HYDROLASE, PUTATIVE (AFU_ORTHOLOGUE AFUA_1G03035)-RELATED"/>
    <property type="match status" value="1"/>
</dbReference>
<dbReference type="PANTHER" id="PTHR33594:SF1">
    <property type="entry name" value="HD_PDEASE DOMAIN-CONTAINING PROTEIN"/>
    <property type="match status" value="1"/>
</dbReference>
<dbReference type="Pfam" id="PF01966">
    <property type="entry name" value="HD"/>
    <property type="match status" value="1"/>
</dbReference>
<dbReference type="Gene3D" id="1.20.58.1910">
    <property type="match status" value="1"/>
</dbReference>
<dbReference type="SUPFAM" id="SSF109604">
    <property type="entry name" value="HD-domain/PDEase-like"/>
    <property type="match status" value="1"/>
</dbReference>
<dbReference type="InterPro" id="IPR003607">
    <property type="entry name" value="HD/PDEase_dom"/>
</dbReference>
<gene>
    <name evidence="2" type="ORF">RWE15_22745</name>
</gene>
<dbReference type="EMBL" id="JAWDIP010000004">
    <property type="protein sequence ID" value="MDY0396602.1"/>
    <property type="molecule type" value="Genomic_DNA"/>
</dbReference>
<dbReference type="Proteomes" id="UP001281447">
    <property type="component" value="Unassembled WGS sequence"/>
</dbReference>
<dbReference type="PROSITE" id="PS51831">
    <property type="entry name" value="HD"/>
    <property type="match status" value="1"/>
</dbReference>
<organism evidence="2 3">
    <name type="scientific">Tigheibacillus halophilus</name>
    <dbReference type="NCBI Taxonomy" id="361280"/>
    <lineage>
        <taxon>Bacteria</taxon>
        <taxon>Bacillati</taxon>
        <taxon>Bacillota</taxon>
        <taxon>Bacilli</taxon>
        <taxon>Bacillales</taxon>
        <taxon>Bacillaceae</taxon>
        <taxon>Tigheibacillus</taxon>
    </lineage>
</organism>
<feature type="domain" description="HD" evidence="1">
    <location>
        <begin position="14"/>
        <end position="114"/>
    </location>
</feature>
<dbReference type="SMART" id="SM00471">
    <property type="entry name" value="HDc"/>
    <property type="match status" value="1"/>
</dbReference>
<comment type="caution">
    <text evidence="2">The sequence shown here is derived from an EMBL/GenBank/DDBJ whole genome shotgun (WGS) entry which is preliminary data.</text>
</comment>